<dbReference type="PANTHER" id="PTHR13520">
    <property type="entry name" value="RAD50-INTERACTING PROTEIN 1 RINT-1"/>
    <property type="match status" value="1"/>
</dbReference>
<dbReference type="GO" id="GO:0070939">
    <property type="term" value="C:Dsl1/NZR complex"/>
    <property type="evidence" value="ECO:0007669"/>
    <property type="project" value="InterPro"/>
</dbReference>
<dbReference type="PROSITE" id="PS51386">
    <property type="entry name" value="RINT1_TIP20"/>
    <property type="match status" value="1"/>
</dbReference>
<dbReference type="GO" id="GO:0060628">
    <property type="term" value="P:regulation of ER to Golgi vesicle-mediated transport"/>
    <property type="evidence" value="ECO:0007669"/>
    <property type="project" value="TreeGrafter"/>
</dbReference>
<gene>
    <name evidence="1" type="ORF">g.33601</name>
</gene>
<accession>A0A1B6HY10</accession>
<proteinExistence type="predicted"/>
<dbReference type="GO" id="GO:0006890">
    <property type="term" value="P:retrograde vesicle-mediated transport, Golgi to endoplasmic reticulum"/>
    <property type="evidence" value="ECO:0007669"/>
    <property type="project" value="InterPro"/>
</dbReference>
<name>A0A1B6HY10_9HEMI</name>
<sequence length="144" mass="16429">MTCENSLTPSACPMFQVLGARLHSLQSLLSSSLFSKAWQSVASQLCMFLLEELVLQNRFNEGGAKQLEQDLTRSLIPLFHQYTHRPEAYFLPLKEACALLNVRPLPADWARGKYDKLPFEIHHLSPEMIHDVIQKRADIIPDLI</sequence>
<protein>
    <submittedName>
        <fullName evidence="1">Uncharacterized protein</fullName>
    </submittedName>
</protein>
<dbReference type="GO" id="GO:0006888">
    <property type="term" value="P:endoplasmic reticulum to Golgi vesicle-mediated transport"/>
    <property type="evidence" value="ECO:0007669"/>
    <property type="project" value="InterPro"/>
</dbReference>
<dbReference type="PANTHER" id="PTHR13520:SF0">
    <property type="entry name" value="RAD50-INTERACTING PROTEIN 1"/>
    <property type="match status" value="1"/>
</dbReference>
<dbReference type="EMBL" id="GECU01028149">
    <property type="protein sequence ID" value="JAS79557.1"/>
    <property type="molecule type" value="Transcribed_RNA"/>
</dbReference>
<evidence type="ECO:0000313" key="1">
    <source>
        <dbReference type="EMBL" id="JAS79557.1"/>
    </source>
</evidence>
<dbReference type="Gene3D" id="1.20.58.1970">
    <property type="match status" value="1"/>
</dbReference>
<dbReference type="AlphaFoldDB" id="A0A1B6HY10"/>
<organism evidence="1">
    <name type="scientific">Homalodisca liturata</name>
    <dbReference type="NCBI Taxonomy" id="320908"/>
    <lineage>
        <taxon>Eukaryota</taxon>
        <taxon>Metazoa</taxon>
        <taxon>Ecdysozoa</taxon>
        <taxon>Arthropoda</taxon>
        <taxon>Hexapoda</taxon>
        <taxon>Insecta</taxon>
        <taxon>Pterygota</taxon>
        <taxon>Neoptera</taxon>
        <taxon>Paraneoptera</taxon>
        <taxon>Hemiptera</taxon>
        <taxon>Auchenorrhyncha</taxon>
        <taxon>Membracoidea</taxon>
        <taxon>Cicadellidae</taxon>
        <taxon>Cicadellinae</taxon>
        <taxon>Proconiini</taxon>
        <taxon>Homalodisca</taxon>
    </lineage>
</organism>
<dbReference type="InterPro" id="IPR007528">
    <property type="entry name" value="RINT1_Tip20"/>
</dbReference>
<dbReference type="Pfam" id="PF04437">
    <property type="entry name" value="RINT1_TIP1"/>
    <property type="match status" value="1"/>
</dbReference>
<reference evidence="1" key="1">
    <citation type="submission" date="2015-11" db="EMBL/GenBank/DDBJ databases">
        <title>De novo transcriptome assembly of four potential Pierce s Disease insect vectors from Arizona vineyards.</title>
        <authorList>
            <person name="Tassone E.E."/>
        </authorList>
    </citation>
    <scope>NUCLEOTIDE SEQUENCE</scope>
</reference>